<dbReference type="InterPro" id="IPR053018">
    <property type="entry name" value="Elsinochrome_Biosynth-Asso"/>
</dbReference>
<evidence type="ECO:0000313" key="3">
    <source>
        <dbReference type="EMBL" id="KAF2135197.1"/>
    </source>
</evidence>
<reference evidence="3" key="1">
    <citation type="journal article" date="2020" name="Stud. Mycol.">
        <title>101 Dothideomycetes genomes: a test case for predicting lifestyles and emergence of pathogens.</title>
        <authorList>
            <person name="Haridas S."/>
            <person name="Albert R."/>
            <person name="Binder M."/>
            <person name="Bloem J."/>
            <person name="Labutti K."/>
            <person name="Salamov A."/>
            <person name="Andreopoulos B."/>
            <person name="Baker S."/>
            <person name="Barry K."/>
            <person name="Bills G."/>
            <person name="Bluhm B."/>
            <person name="Cannon C."/>
            <person name="Castanera R."/>
            <person name="Culley D."/>
            <person name="Daum C."/>
            <person name="Ezra D."/>
            <person name="Gonzalez J."/>
            <person name="Henrissat B."/>
            <person name="Kuo A."/>
            <person name="Liang C."/>
            <person name="Lipzen A."/>
            <person name="Lutzoni F."/>
            <person name="Magnuson J."/>
            <person name="Mondo S."/>
            <person name="Nolan M."/>
            <person name="Ohm R."/>
            <person name="Pangilinan J."/>
            <person name="Park H.-J."/>
            <person name="Ramirez L."/>
            <person name="Alfaro M."/>
            <person name="Sun H."/>
            <person name="Tritt A."/>
            <person name="Yoshinaga Y."/>
            <person name="Zwiers L.-H."/>
            <person name="Turgeon B."/>
            <person name="Goodwin S."/>
            <person name="Spatafora J."/>
            <person name="Crous P."/>
            <person name="Grigoriev I."/>
        </authorList>
    </citation>
    <scope>NUCLEOTIDE SEQUENCE</scope>
    <source>
        <strain evidence="3">CBS 121167</strain>
    </source>
</reference>
<keyword evidence="4" id="KW-1185">Reference proteome</keyword>
<dbReference type="EMBL" id="ML995633">
    <property type="protein sequence ID" value="KAF2135197.1"/>
    <property type="molecule type" value="Genomic_DNA"/>
</dbReference>
<keyword evidence="2" id="KW-0472">Membrane</keyword>
<organism evidence="3 4">
    <name type="scientific">Aplosporella prunicola CBS 121167</name>
    <dbReference type="NCBI Taxonomy" id="1176127"/>
    <lineage>
        <taxon>Eukaryota</taxon>
        <taxon>Fungi</taxon>
        <taxon>Dikarya</taxon>
        <taxon>Ascomycota</taxon>
        <taxon>Pezizomycotina</taxon>
        <taxon>Dothideomycetes</taxon>
        <taxon>Dothideomycetes incertae sedis</taxon>
        <taxon>Botryosphaeriales</taxon>
        <taxon>Aplosporellaceae</taxon>
        <taxon>Aplosporella</taxon>
    </lineage>
</organism>
<sequence length="427" mass="48550">MTLVRRAGKGHWPPPNFAFSCAGKDTQCRIHDSEDAYDPDIVGPGAIASFIASSAITIICILIAYFNRSIDLDLSPNAADNLIIDFLHNPTQKDGTQEDSKKSSKALDNNKSSEAFESFILAMSDQQLVSQLAILIVVWLKFCDISVYTFEVATALAWLSWTTHLATLSTIHRYFKEHPLALALRLILMAVFLLLLQVALIIMFTKLAGSQPFLRFACVISGSHYGTTTRYSVLFTIFTILDLIVMLFWIFHAYTQRLVILMTKHRSTTSYTKHWLPQLLRVKDSMEKYDRQTFQNHIREKELMSQEAKANKSWKNLLRHLKHLHILMFDSFFIKIIPVLFSFTFGIMMLAWIRNMPAERFKSRMEIIHELSAGQILPILILVLPVLTAAEAWGETRKMKPSPKDKETQPNSSTCETAQVDGTEGEA</sequence>
<accession>A0A6A6AWN0</accession>
<feature type="transmembrane region" description="Helical" evidence="2">
    <location>
        <begin position="231"/>
        <end position="254"/>
    </location>
</feature>
<dbReference type="PANTHER" id="PTHR37577">
    <property type="entry name" value="INTEGRAL MEMBRANE PROTEIN"/>
    <property type="match status" value="1"/>
</dbReference>
<dbReference type="AlphaFoldDB" id="A0A6A6AWN0"/>
<dbReference type="OrthoDB" id="5427664at2759"/>
<evidence type="ECO:0000313" key="4">
    <source>
        <dbReference type="Proteomes" id="UP000799438"/>
    </source>
</evidence>
<protein>
    <submittedName>
        <fullName evidence="3">Uncharacterized protein</fullName>
    </submittedName>
</protein>
<feature type="transmembrane region" description="Helical" evidence="2">
    <location>
        <begin position="373"/>
        <end position="394"/>
    </location>
</feature>
<proteinExistence type="predicted"/>
<gene>
    <name evidence="3" type="ORF">K452DRAFT_363295</name>
</gene>
<evidence type="ECO:0000256" key="1">
    <source>
        <dbReference type="SAM" id="MobiDB-lite"/>
    </source>
</evidence>
<dbReference type="PANTHER" id="PTHR37577:SF1">
    <property type="entry name" value="INTEGRAL MEMBRANE PROTEIN"/>
    <property type="match status" value="1"/>
</dbReference>
<feature type="region of interest" description="Disordered" evidence="1">
    <location>
        <begin position="396"/>
        <end position="427"/>
    </location>
</feature>
<dbReference type="Proteomes" id="UP000799438">
    <property type="component" value="Unassembled WGS sequence"/>
</dbReference>
<evidence type="ECO:0000256" key="2">
    <source>
        <dbReference type="SAM" id="Phobius"/>
    </source>
</evidence>
<feature type="transmembrane region" description="Helical" evidence="2">
    <location>
        <begin position="41"/>
        <end position="66"/>
    </location>
</feature>
<name>A0A6A6AWN0_9PEZI</name>
<keyword evidence="2" id="KW-0812">Transmembrane</keyword>
<feature type="compositionally biased region" description="Basic and acidic residues" evidence="1">
    <location>
        <begin position="396"/>
        <end position="408"/>
    </location>
</feature>
<dbReference type="PROSITE" id="PS51257">
    <property type="entry name" value="PROKAR_LIPOPROTEIN"/>
    <property type="match status" value="1"/>
</dbReference>
<dbReference type="RefSeq" id="XP_033390916.1">
    <property type="nucleotide sequence ID" value="XM_033546567.1"/>
</dbReference>
<feature type="transmembrane region" description="Helical" evidence="2">
    <location>
        <begin position="332"/>
        <end position="353"/>
    </location>
</feature>
<keyword evidence="2" id="KW-1133">Transmembrane helix</keyword>
<dbReference type="GeneID" id="54304073"/>
<feature type="transmembrane region" description="Helical" evidence="2">
    <location>
        <begin position="182"/>
        <end position="204"/>
    </location>
</feature>